<feature type="compositionally biased region" description="Pro residues" evidence="1">
    <location>
        <begin position="34"/>
        <end position="49"/>
    </location>
</feature>
<protein>
    <submittedName>
        <fullName evidence="3">Uncharacterized protein</fullName>
    </submittedName>
</protein>
<dbReference type="Proteomes" id="UP000009131">
    <property type="component" value="Unassembled WGS sequence"/>
</dbReference>
<reference evidence="3 4" key="1">
    <citation type="journal article" date="2011" name="J. Gen. Appl. Microbiol.">
        <title>Draft genome sequencing of the enigmatic basidiomycete Mixia osmundae.</title>
        <authorList>
            <person name="Nishida H."/>
            <person name="Nagatsuka Y."/>
            <person name="Sugiyama J."/>
        </authorList>
    </citation>
    <scope>NUCLEOTIDE SEQUENCE [LARGE SCALE GENOMIC DNA]</scope>
    <source>
        <strain evidence="4">CBS 9802 / IAM 14324 / JCM 22182 / KY 12970</strain>
    </source>
</reference>
<reference evidence="3 4" key="2">
    <citation type="journal article" date="2012" name="Open Biol.">
        <title>Characteristics of nucleosomes and linker DNA regions on the genome of the basidiomycete Mixia osmundae revealed by mono- and dinucleosome mapping.</title>
        <authorList>
            <person name="Nishida H."/>
            <person name="Kondo S."/>
            <person name="Matsumoto T."/>
            <person name="Suzuki Y."/>
            <person name="Yoshikawa H."/>
            <person name="Taylor T.D."/>
            <person name="Sugiyama J."/>
        </authorList>
    </citation>
    <scope>NUCLEOTIDE SEQUENCE [LARGE SCALE GENOMIC DNA]</scope>
    <source>
        <strain evidence="4">CBS 9802 / IAM 14324 / JCM 22182 / KY 12970</strain>
    </source>
</reference>
<proteinExistence type="predicted"/>
<organism evidence="3 4">
    <name type="scientific">Mixia osmundae (strain CBS 9802 / IAM 14324 / JCM 22182 / KY 12970)</name>
    <dbReference type="NCBI Taxonomy" id="764103"/>
    <lineage>
        <taxon>Eukaryota</taxon>
        <taxon>Fungi</taxon>
        <taxon>Dikarya</taxon>
        <taxon>Basidiomycota</taxon>
        <taxon>Pucciniomycotina</taxon>
        <taxon>Mixiomycetes</taxon>
        <taxon>Mixiales</taxon>
        <taxon>Mixiaceae</taxon>
        <taxon>Mixia</taxon>
    </lineage>
</organism>
<evidence type="ECO:0000256" key="1">
    <source>
        <dbReference type="SAM" id="MobiDB-lite"/>
    </source>
</evidence>
<dbReference type="HOGENOM" id="CLU_2292351_0_0_1"/>
<feature type="signal peptide" evidence="2">
    <location>
        <begin position="1"/>
        <end position="23"/>
    </location>
</feature>
<evidence type="ECO:0000313" key="3">
    <source>
        <dbReference type="EMBL" id="GAA98277.1"/>
    </source>
</evidence>
<keyword evidence="4" id="KW-1185">Reference proteome</keyword>
<dbReference type="InParanoid" id="G7E617"/>
<name>G7E617_MIXOS</name>
<dbReference type="RefSeq" id="XP_014569207.1">
    <property type="nucleotide sequence ID" value="XM_014713721.1"/>
</dbReference>
<dbReference type="AlphaFoldDB" id="G7E617"/>
<sequence>MRSSLLTICALLFVLAFALTVSAMPTELEERRPGPPGFGSPRPPPPPGFGRPGVVGGRAGGVATQEKSGALITPFGVAVGQESSTVVAGGRGGAVRPPGFF</sequence>
<comment type="caution">
    <text evidence="3">The sequence shown here is derived from an EMBL/GenBank/DDBJ whole genome shotgun (WGS) entry which is preliminary data.</text>
</comment>
<keyword evidence="2" id="KW-0732">Signal</keyword>
<feature type="region of interest" description="Disordered" evidence="1">
    <location>
        <begin position="26"/>
        <end position="62"/>
    </location>
</feature>
<accession>G7E617</accession>
<evidence type="ECO:0000256" key="2">
    <source>
        <dbReference type="SAM" id="SignalP"/>
    </source>
</evidence>
<feature type="chain" id="PRO_5009955762" evidence="2">
    <location>
        <begin position="24"/>
        <end position="101"/>
    </location>
</feature>
<gene>
    <name evidence="3" type="primary">Mo04960</name>
    <name evidence="3" type="ORF">E5Q_04960</name>
</gene>
<evidence type="ECO:0000313" key="4">
    <source>
        <dbReference type="Proteomes" id="UP000009131"/>
    </source>
</evidence>
<dbReference type="EMBL" id="BABT02000150">
    <property type="protein sequence ID" value="GAA98277.1"/>
    <property type="molecule type" value="Genomic_DNA"/>
</dbReference>
<feature type="compositionally biased region" description="Gly residues" evidence="1">
    <location>
        <begin position="50"/>
        <end position="60"/>
    </location>
</feature>